<reference evidence="2 3" key="1">
    <citation type="journal article" date="2019" name="Int. J. Syst. Evol. Microbiol.">
        <title>The Global Catalogue of Microorganisms (GCM) 10K type strain sequencing project: providing services to taxonomists for standard genome sequencing and annotation.</title>
        <authorList>
            <consortium name="The Broad Institute Genomics Platform"/>
            <consortium name="The Broad Institute Genome Sequencing Center for Infectious Disease"/>
            <person name="Wu L."/>
            <person name="Ma J."/>
        </authorList>
    </citation>
    <scope>NUCLEOTIDE SEQUENCE [LARGE SCALE GENOMIC DNA]</scope>
    <source>
        <strain evidence="2 3">JCM 15309</strain>
    </source>
</reference>
<organism evidence="2 3">
    <name type="scientific">Nocardioides panacihumi</name>
    <dbReference type="NCBI Taxonomy" id="400774"/>
    <lineage>
        <taxon>Bacteria</taxon>
        <taxon>Bacillati</taxon>
        <taxon>Actinomycetota</taxon>
        <taxon>Actinomycetes</taxon>
        <taxon>Propionibacteriales</taxon>
        <taxon>Nocardioidaceae</taxon>
        <taxon>Nocardioides</taxon>
    </lineage>
</organism>
<sequence>MELFSLQRRPRGARHKRKPGAELSVEELAALPPRFEAVGEALALGAPSILETCWVAGRDLADAGVSLGESVEGLRSTTQHVRRRDPSFDEMHALSVAWSEATLGYLHGLSCSDPLTGLSTMAHLRERIADLYRDSRDDARRHALVVTQVGNPEGLDKMASSRRLTLLGHAARSVFHGPEAIGQVGHSRVVVVATRDDVLAPRVSLLRRMVEDRADRVWIEGLPGTDASAVNLLDELARG</sequence>
<dbReference type="Proteomes" id="UP001500571">
    <property type="component" value="Unassembled WGS sequence"/>
</dbReference>
<feature type="compositionally biased region" description="Basic residues" evidence="1">
    <location>
        <begin position="8"/>
        <end position="18"/>
    </location>
</feature>
<dbReference type="RefSeq" id="WP_344046017.1">
    <property type="nucleotide sequence ID" value="NZ_BAAAPB010000003.1"/>
</dbReference>
<protein>
    <recommendedName>
        <fullName evidence="4">PucR family transcriptional regulator</fullName>
    </recommendedName>
</protein>
<evidence type="ECO:0000256" key="1">
    <source>
        <dbReference type="SAM" id="MobiDB-lite"/>
    </source>
</evidence>
<evidence type="ECO:0000313" key="2">
    <source>
        <dbReference type="EMBL" id="GAA1967329.1"/>
    </source>
</evidence>
<evidence type="ECO:0000313" key="3">
    <source>
        <dbReference type="Proteomes" id="UP001500571"/>
    </source>
</evidence>
<keyword evidence="3" id="KW-1185">Reference proteome</keyword>
<proteinExistence type="predicted"/>
<feature type="region of interest" description="Disordered" evidence="1">
    <location>
        <begin position="1"/>
        <end position="20"/>
    </location>
</feature>
<dbReference type="EMBL" id="BAAAPB010000003">
    <property type="protein sequence ID" value="GAA1967329.1"/>
    <property type="molecule type" value="Genomic_DNA"/>
</dbReference>
<comment type="caution">
    <text evidence="2">The sequence shown here is derived from an EMBL/GenBank/DDBJ whole genome shotgun (WGS) entry which is preliminary data.</text>
</comment>
<gene>
    <name evidence="2" type="ORF">GCM10009798_29570</name>
</gene>
<accession>A0ABN2RD46</accession>
<evidence type="ECO:0008006" key="4">
    <source>
        <dbReference type="Google" id="ProtNLM"/>
    </source>
</evidence>
<name>A0ABN2RD46_9ACTN</name>